<dbReference type="Gene3D" id="3.30.360.10">
    <property type="entry name" value="Dihydrodipicolinate Reductase, domain 2"/>
    <property type="match status" value="1"/>
</dbReference>
<protein>
    <submittedName>
        <fullName evidence="6">Putative dehydrogenase</fullName>
    </submittedName>
</protein>
<dbReference type="Proteomes" id="UP000549913">
    <property type="component" value="Unassembled WGS sequence"/>
</dbReference>
<dbReference type="GO" id="GO:0016491">
    <property type="term" value="F:oxidoreductase activity"/>
    <property type="evidence" value="ECO:0007669"/>
    <property type="project" value="UniProtKB-KW"/>
</dbReference>
<comment type="caution">
    <text evidence="6">The sequence shown here is derived from an EMBL/GenBank/DDBJ whole genome shotgun (WGS) entry which is preliminary data.</text>
</comment>
<evidence type="ECO:0000259" key="5">
    <source>
        <dbReference type="Pfam" id="PF22725"/>
    </source>
</evidence>
<evidence type="ECO:0000313" key="6">
    <source>
        <dbReference type="EMBL" id="NYD72443.1"/>
    </source>
</evidence>
<dbReference type="SUPFAM" id="SSF55347">
    <property type="entry name" value="Glyceraldehyde-3-phosphate dehydrogenase-like, C-terminal domain"/>
    <property type="match status" value="1"/>
</dbReference>
<evidence type="ECO:0000259" key="4">
    <source>
        <dbReference type="Pfam" id="PF01408"/>
    </source>
</evidence>
<accession>A0A852SUN9</accession>
<feature type="domain" description="GFO/IDH/MocA-like oxidoreductase" evidence="5">
    <location>
        <begin position="132"/>
        <end position="246"/>
    </location>
</feature>
<dbReference type="InterPro" id="IPR055170">
    <property type="entry name" value="GFO_IDH_MocA-like_dom"/>
</dbReference>
<dbReference type="Gene3D" id="3.40.50.720">
    <property type="entry name" value="NAD(P)-binding Rossmann-like Domain"/>
    <property type="match status" value="1"/>
</dbReference>
<dbReference type="AlphaFoldDB" id="A0A852SUN9"/>
<sequence>MSKTVRWGILGTGGIAHSFATDLKAVGLTIAAVGSRSQESADRFAGEFGIPAAYPSYEALVADPDVDAIYIATPHTFHAENALLAIGAGKNVLVEKAFTINAAQARQIQEAGEAAGVAVLEAMWTRFLPHMVRLREIIAAGTLGDVRTVLADHDQRLPSDPSHRINDPALGGGALLDLAIYPVSFAIDLLGLPTRILASATLGDTGVDQQTALIFEHEGGRQSVSHSAIDTAGPVRASVIGTEARVDIERTWYAPTSFTVTNSEGEVLERFEQPVASRGMEYQALEFERMLAAGERESPLLPVAESVAIMAVLDEVRAQIGLHYPGE</sequence>
<dbReference type="InterPro" id="IPR036291">
    <property type="entry name" value="NAD(P)-bd_dom_sf"/>
</dbReference>
<dbReference type="SUPFAM" id="SSF51735">
    <property type="entry name" value="NAD(P)-binding Rossmann-fold domains"/>
    <property type="match status" value="1"/>
</dbReference>
<evidence type="ECO:0000313" key="7">
    <source>
        <dbReference type="Proteomes" id="UP000549913"/>
    </source>
</evidence>
<dbReference type="InterPro" id="IPR050984">
    <property type="entry name" value="Gfo/Idh/MocA_domain"/>
</dbReference>
<dbReference type="PANTHER" id="PTHR22604">
    <property type="entry name" value="OXIDOREDUCTASES"/>
    <property type="match status" value="1"/>
</dbReference>
<keyword evidence="2" id="KW-0560">Oxidoreductase</keyword>
<feature type="domain" description="Gfo/Idh/MocA-like oxidoreductase N-terminal" evidence="4">
    <location>
        <begin position="5"/>
        <end position="119"/>
    </location>
</feature>
<keyword evidence="3" id="KW-0520">NAD</keyword>
<evidence type="ECO:0000256" key="3">
    <source>
        <dbReference type="ARBA" id="ARBA00023027"/>
    </source>
</evidence>
<dbReference type="GO" id="GO:0000166">
    <property type="term" value="F:nucleotide binding"/>
    <property type="evidence" value="ECO:0007669"/>
    <property type="project" value="InterPro"/>
</dbReference>
<dbReference type="Pfam" id="PF01408">
    <property type="entry name" value="GFO_IDH_MocA"/>
    <property type="match status" value="1"/>
</dbReference>
<dbReference type="InterPro" id="IPR000683">
    <property type="entry name" value="Gfo/Idh/MocA-like_OxRdtase_N"/>
</dbReference>
<comment type="similarity">
    <text evidence="1">Belongs to the Gfo/Idh/MocA family.</text>
</comment>
<dbReference type="Pfam" id="PF22725">
    <property type="entry name" value="GFO_IDH_MocA_C3"/>
    <property type="match status" value="1"/>
</dbReference>
<gene>
    <name evidence="6" type="ORF">BJ984_003601</name>
</gene>
<dbReference type="PANTHER" id="PTHR22604:SF105">
    <property type="entry name" value="TRANS-1,2-DIHYDROBENZENE-1,2-DIOL DEHYDROGENASE"/>
    <property type="match status" value="1"/>
</dbReference>
<dbReference type="EMBL" id="JACCBM010000001">
    <property type="protein sequence ID" value="NYD72443.1"/>
    <property type="molecule type" value="Genomic_DNA"/>
</dbReference>
<organism evidence="6 7">
    <name type="scientific">Herbiconiux flava</name>
    <dbReference type="NCBI Taxonomy" id="881268"/>
    <lineage>
        <taxon>Bacteria</taxon>
        <taxon>Bacillati</taxon>
        <taxon>Actinomycetota</taxon>
        <taxon>Actinomycetes</taxon>
        <taxon>Micrococcales</taxon>
        <taxon>Microbacteriaceae</taxon>
        <taxon>Herbiconiux</taxon>
    </lineage>
</organism>
<name>A0A852SUN9_9MICO</name>
<dbReference type="RefSeq" id="WP_179549204.1">
    <property type="nucleotide sequence ID" value="NZ_BSEW01000001.1"/>
</dbReference>
<keyword evidence="7" id="KW-1185">Reference proteome</keyword>
<evidence type="ECO:0000256" key="1">
    <source>
        <dbReference type="ARBA" id="ARBA00010928"/>
    </source>
</evidence>
<evidence type="ECO:0000256" key="2">
    <source>
        <dbReference type="ARBA" id="ARBA00023002"/>
    </source>
</evidence>
<proteinExistence type="inferred from homology"/>
<reference evidence="6 7" key="1">
    <citation type="submission" date="2020-07" db="EMBL/GenBank/DDBJ databases">
        <title>Sequencing the genomes of 1000 actinobacteria strains.</title>
        <authorList>
            <person name="Klenk H.-P."/>
        </authorList>
    </citation>
    <scope>NUCLEOTIDE SEQUENCE [LARGE SCALE GENOMIC DNA]</scope>
    <source>
        <strain evidence="6 7">DSM 26474</strain>
    </source>
</reference>